<organism evidence="1 2">
    <name type="scientific">Arctium lappa</name>
    <name type="common">Greater burdock</name>
    <name type="synonym">Lappa major</name>
    <dbReference type="NCBI Taxonomy" id="4217"/>
    <lineage>
        <taxon>Eukaryota</taxon>
        <taxon>Viridiplantae</taxon>
        <taxon>Streptophyta</taxon>
        <taxon>Embryophyta</taxon>
        <taxon>Tracheophyta</taxon>
        <taxon>Spermatophyta</taxon>
        <taxon>Magnoliopsida</taxon>
        <taxon>eudicotyledons</taxon>
        <taxon>Gunneridae</taxon>
        <taxon>Pentapetalae</taxon>
        <taxon>asterids</taxon>
        <taxon>campanulids</taxon>
        <taxon>Asterales</taxon>
        <taxon>Asteraceae</taxon>
        <taxon>Carduoideae</taxon>
        <taxon>Cardueae</taxon>
        <taxon>Arctiinae</taxon>
        <taxon>Arctium</taxon>
    </lineage>
</organism>
<name>A0ACB8XI96_ARCLA</name>
<keyword evidence="2" id="KW-1185">Reference proteome</keyword>
<comment type="caution">
    <text evidence="1">The sequence shown here is derived from an EMBL/GenBank/DDBJ whole genome shotgun (WGS) entry which is preliminary data.</text>
</comment>
<reference evidence="2" key="1">
    <citation type="journal article" date="2022" name="Mol. Ecol. Resour.">
        <title>The genomes of chicory, endive, great burdock and yacon provide insights into Asteraceae palaeo-polyploidization history and plant inulin production.</title>
        <authorList>
            <person name="Fan W."/>
            <person name="Wang S."/>
            <person name="Wang H."/>
            <person name="Wang A."/>
            <person name="Jiang F."/>
            <person name="Liu H."/>
            <person name="Zhao H."/>
            <person name="Xu D."/>
            <person name="Zhang Y."/>
        </authorList>
    </citation>
    <scope>NUCLEOTIDE SEQUENCE [LARGE SCALE GENOMIC DNA]</scope>
    <source>
        <strain evidence="2">cv. Niubang</strain>
    </source>
</reference>
<sequence length="731" mass="82253">MHKRFKMSSMGELTFFLGLQVKQKKDGIFISQSKYVHDILNKFGFSDSKPASTPMETHKQITADLEGEDVDVHHYRSMIGSLMYLTASRPDIMFPVCVCVCVCARFQVRPKQSQFQAVKRIFRYLKGQPRLGLWYPHDSPFDLLAYSDSDLGGANLDRKSTSGGCQFLGARLVSWQCKKQTIISTSTTETEYIAAASCCSQVLWIPNQMLDYGMTFLHTPIFIDKNSAISIVNNPVKHSKTKHIEIKYHFIRDCNEKKLIQVVKLHTSNQFADLFTKAFDIASNGYLFWANAAIQSEEGNQVIKTRVCDKPLTITEECIRIHLRLDDASGITSLPKEDLFQTLSNMGYEGPTDVFKFFKNRFSPQWRFFVHTLQHCISRKTTGWSEFSSTLAYALPSSPLMEYYPLENIDRETTGVSPNPKKVLTKELVEHVGSEAHTTDFAQSVEQDSVNIPKTFPTATLGEKSSKGPRCQETKGVEAASARQKTSTKKSKDPSRVVNKPKGGEDRYNYDELMETMGNINLDVIKQGADIEEDAFNKGERQAEGEKQSSVFEGELGTKSESSKVAEKAKEVETTPAVVTTTEVETSPAAKTELSREGIEIAETLVKSKLDTPKATPKAKGVVIKEVGSAQKKKKISVDDAKKKGKEKMVESEQPLKKQKQIELDEEVAKKLQEEMEKEEEIQSAKDRELALDMAKKLNEEYQKSLKSAAATKKVTNKASRQRLPLKTRQR</sequence>
<proteinExistence type="predicted"/>
<reference evidence="1 2" key="2">
    <citation type="journal article" date="2022" name="Mol. Ecol. Resour.">
        <title>The genomes of chicory, endive, great burdock and yacon provide insights into Asteraceae paleo-polyploidization history and plant inulin production.</title>
        <authorList>
            <person name="Fan W."/>
            <person name="Wang S."/>
            <person name="Wang H."/>
            <person name="Wang A."/>
            <person name="Jiang F."/>
            <person name="Liu H."/>
            <person name="Zhao H."/>
            <person name="Xu D."/>
            <person name="Zhang Y."/>
        </authorList>
    </citation>
    <scope>NUCLEOTIDE SEQUENCE [LARGE SCALE GENOMIC DNA]</scope>
    <source>
        <strain evidence="2">cv. Niubang</strain>
    </source>
</reference>
<dbReference type="Proteomes" id="UP001055879">
    <property type="component" value="Linkage Group LG18"/>
</dbReference>
<dbReference type="EMBL" id="CM042064">
    <property type="protein sequence ID" value="KAI3665305.1"/>
    <property type="molecule type" value="Genomic_DNA"/>
</dbReference>
<evidence type="ECO:0000313" key="1">
    <source>
        <dbReference type="EMBL" id="KAI3665305.1"/>
    </source>
</evidence>
<evidence type="ECO:0000313" key="2">
    <source>
        <dbReference type="Proteomes" id="UP001055879"/>
    </source>
</evidence>
<protein>
    <submittedName>
        <fullName evidence="1">Uncharacterized protein</fullName>
    </submittedName>
</protein>
<accession>A0ACB8XI96</accession>
<gene>
    <name evidence="1" type="ORF">L6452_43929</name>
</gene>